<dbReference type="EMBL" id="CP046455">
    <property type="protein sequence ID" value="QGU07310.1"/>
    <property type="molecule type" value="Genomic_DNA"/>
</dbReference>
<dbReference type="Gene3D" id="3.40.50.300">
    <property type="entry name" value="P-loop containing nucleotide triphosphate hydrolases"/>
    <property type="match status" value="1"/>
</dbReference>
<evidence type="ECO:0000256" key="3">
    <source>
        <dbReference type="ARBA" id="ARBA00022989"/>
    </source>
</evidence>
<dbReference type="Proteomes" id="UP000424462">
    <property type="component" value="Chromosome"/>
</dbReference>
<protein>
    <submittedName>
        <fullName evidence="8">Putative multidrug resistance ABC transporter ATP-binding/permease protein YheI</fullName>
        <ecNumber evidence="8">3.6.3.-</ecNumber>
    </submittedName>
</protein>
<dbReference type="EC" id="3.6.3.-" evidence="8"/>
<dbReference type="InterPro" id="IPR036640">
    <property type="entry name" value="ABC1_TM_sf"/>
</dbReference>
<feature type="transmembrane region" description="Helical" evidence="5">
    <location>
        <begin position="256"/>
        <end position="273"/>
    </location>
</feature>
<dbReference type="PANTHER" id="PTHR43394:SF1">
    <property type="entry name" value="ATP-BINDING CASSETTE SUB-FAMILY B MEMBER 10, MITOCHONDRIAL"/>
    <property type="match status" value="1"/>
</dbReference>
<accession>A0A6B8WBC3</accession>
<keyword evidence="9" id="KW-1185">Reference proteome</keyword>
<sequence>MQLGSGRPVSKLPQPDDPRWLIKTVFSQRPWTIISAILMAAVFVCNATTPVLIGRAIDNLDLVWLWIGLLALLFAINASCGWVSRYLLMRSTLLVGHDLRMSVTDRIQDPRGMAGQKRTAGGLLSIASSDTQRVADAVMMTVFPVAEIVAVLYVGVMMLTISIPLGIAVLVGGPLVVWIALKAATPLRKRSGARQRALARAASTATDVVQGLRILKGLGAVGTVKGRYATVSDAAYEKTINANAAEARLNATTESVGAIYVIAIAVVAGFMALNGELSIGELITAIGLTQFIIHPMTMLGKNLASRWASAAASAQRISEVLNAEPAHASSLSDAAIKVLPVGVTVIRGTMPEELELLPRHRAVVAPHAADLFEGSVRVNVHPDPELADRALFIASCDDIPGGVDREVGESGRNLSGGQRQRVALARAIAADPEVLILQDPTTAVDSVTEQTIAQRVADHRRGREDTRTLVFTNAPAWIAVADSVEVTL</sequence>
<dbReference type="InterPro" id="IPR039421">
    <property type="entry name" value="Type_1_exporter"/>
</dbReference>
<dbReference type="Gene3D" id="1.20.1560.10">
    <property type="entry name" value="ABC transporter type 1, transmembrane domain"/>
    <property type="match status" value="1"/>
</dbReference>
<dbReference type="GO" id="GO:0016887">
    <property type="term" value="F:ATP hydrolysis activity"/>
    <property type="evidence" value="ECO:0007669"/>
    <property type="project" value="InterPro"/>
</dbReference>
<evidence type="ECO:0000259" key="7">
    <source>
        <dbReference type="PROSITE" id="PS50929"/>
    </source>
</evidence>
<evidence type="ECO:0000259" key="6">
    <source>
        <dbReference type="PROSITE" id="PS50893"/>
    </source>
</evidence>
<evidence type="ECO:0000256" key="4">
    <source>
        <dbReference type="ARBA" id="ARBA00023136"/>
    </source>
</evidence>
<dbReference type="InterPro" id="IPR027417">
    <property type="entry name" value="P-loop_NTPase"/>
</dbReference>
<feature type="transmembrane region" description="Helical" evidence="5">
    <location>
        <begin position="134"/>
        <end position="155"/>
    </location>
</feature>
<dbReference type="InterPro" id="IPR003439">
    <property type="entry name" value="ABC_transporter-like_ATP-bd"/>
</dbReference>
<keyword evidence="8" id="KW-0547">Nucleotide-binding</keyword>
<dbReference type="RefSeq" id="WP_156230818.1">
    <property type="nucleotide sequence ID" value="NZ_CP046455.1"/>
</dbReference>
<feature type="transmembrane region" description="Helical" evidence="5">
    <location>
        <begin position="161"/>
        <end position="181"/>
    </location>
</feature>
<dbReference type="GO" id="GO:0005886">
    <property type="term" value="C:plasma membrane"/>
    <property type="evidence" value="ECO:0007669"/>
    <property type="project" value="UniProtKB-SubCell"/>
</dbReference>
<dbReference type="KEGG" id="cok:COCCU_06875"/>
<keyword evidence="2 5" id="KW-0812">Transmembrane</keyword>
<dbReference type="PANTHER" id="PTHR43394">
    <property type="entry name" value="ATP-DEPENDENT PERMEASE MDL1, MITOCHONDRIAL"/>
    <property type="match status" value="1"/>
</dbReference>
<evidence type="ECO:0000256" key="1">
    <source>
        <dbReference type="ARBA" id="ARBA00004651"/>
    </source>
</evidence>
<comment type="subcellular location">
    <subcellularLocation>
        <location evidence="1">Cell membrane</location>
        <topology evidence="1">Multi-pass membrane protein</topology>
    </subcellularLocation>
</comment>
<dbReference type="PROSITE" id="PS50929">
    <property type="entry name" value="ABC_TM1F"/>
    <property type="match status" value="1"/>
</dbReference>
<dbReference type="SUPFAM" id="SSF52540">
    <property type="entry name" value="P-loop containing nucleoside triphosphate hydrolases"/>
    <property type="match status" value="1"/>
</dbReference>
<keyword evidence="8" id="KW-0378">Hydrolase</keyword>
<feature type="domain" description="ABC transporter" evidence="6">
    <location>
        <begin position="283"/>
        <end position="488"/>
    </location>
</feature>
<dbReference type="GO" id="GO:0015421">
    <property type="term" value="F:ABC-type oligopeptide transporter activity"/>
    <property type="evidence" value="ECO:0007669"/>
    <property type="project" value="TreeGrafter"/>
</dbReference>
<feature type="domain" description="ABC transmembrane type-1" evidence="7">
    <location>
        <begin position="33"/>
        <end position="305"/>
    </location>
</feature>
<reference evidence="8 9" key="1">
    <citation type="submission" date="2019-11" db="EMBL/GenBank/DDBJ databases">
        <title>Complete genome sequence of Corynebacterium kalinowskii 1959, a novel Corynebacterium species isolated from soil of a small paddock in Vilsendorf, Germany.</title>
        <authorList>
            <person name="Schaffert L."/>
            <person name="Ruwe M."/>
            <person name="Milse J."/>
            <person name="Hanuschka K."/>
            <person name="Ortseifen V."/>
            <person name="Droste J."/>
            <person name="Brandt D."/>
            <person name="Schlueter L."/>
            <person name="Kutter Y."/>
            <person name="Vinke S."/>
            <person name="Viehoefer P."/>
            <person name="Jacob L."/>
            <person name="Luebke N.-C."/>
            <person name="Schulte-Berndt E."/>
            <person name="Hain C."/>
            <person name="Linder M."/>
            <person name="Schmidt P."/>
            <person name="Wollenschlaeger L."/>
            <person name="Luttermann T."/>
            <person name="Thieme E."/>
            <person name="Hassa J."/>
            <person name="Haak M."/>
            <person name="Wittchen M."/>
            <person name="Mentz A."/>
            <person name="Persicke M."/>
            <person name="Busche T."/>
            <person name="Ruckert C."/>
        </authorList>
    </citation>
    <scope>NUCLEOTIDE SEQUENCE [LARGE SCALE GENOMIC DNA]</scope>
    <source>
        <strain evidence="8 9">2039</strain>
    </source>
</reference>
<dbReference type="SUPFAM" id="SSF90123">
    <property type="entry name" value="ABC transporter transmembrane region"/>
    <property type="match status" value="1"/>
</dbReference>
<dbReference type="InterPro" id="IPR017871">
    <property type="entry name" value="ABC_transporter-like_CS"/>
</dbReference>
<dbReference type="Pfam" id="PF00664">
    <property type="entry name" value="ABC_membrane"/>
    <property type="match status" value="1"/>
</dbReference>
<proteinExistence type="predicted"/>
<feature type="transmembrane region" description="Helical" evidence="5">
    <location>
        <begin position="31"/>
        <end position="57"/>
    </location>
</feature>
<dbReference type="InterPro" id="IPR011527">
    <property type="entry name" value="ABC1_TM_dom"/>
</dbReference>
<evidence type="ECO:0000256" key="2">
    <source>
        <dbReference type="ARBA" id="ARBA00022692"/>
    </source>
</evidence>
<feature type="transmembrane region" description="Helical" evidence="5">
    <location>
        <begin position="63"/>
        <end position="83"/>
    </location>
</feature>
<dbReference type="AlphaFoldDB" id="A0A6B8WBC3"/>
<dbReference type="PROSITE" id="PS50893">
    <property type="entry name" value="ABC_TRANSPORTER_2"/>
    <property type="match status" value="1"/>
</dbReference>
<evidence type="ECO:0000313" key="8">
    <source>
        <dbReference type="EMBL" id="QGU07310.1"/>
    </source>
</evidence>
<organism evidence="8 9">
    <name type="scientific">Corynebacterium occultum</name>
    <dbReference type="NCBI Taxonomy" id="2675219"/>
    <lineage>
        <taxon>Bacteria</taxon>
        <taxon>Bacillati</taxon>
        <taxon>Actinomycetota</taxon>
        <taxon>Actinomycetes</taxon>
        <taxon>Mycobacteriales</taxon>
        <taxon>Corynebacteriaceae</taxon>
        <taxon>Corynebacterium</taxon>
    </lineage>
</organism>
<dbReference type="Pfam" id="PF00005">
    <property type="entry name" value="ABC_tran"/>
    <property type="match status" value="1"/>
</dbReference>
<keyword evidence="4 5" id="KW-0472">Membrane</keyword>
<keyword evidence="8" id="KW-0067">ATP-binding</keyword>
<dbReference type="PROSITE" id="PS00211">
    <property type="entry name" value="ABC_TRANSPORTER_1"/>
    <property type="match status" value="1"/>
</dbReference>
<keyword evidence="3 5" id="KW-1133">Transmembrane helix</keyword>
<dbReference type="GO" id="GO:0005524">
    <property type="term" value="F:ATP binding"/>
    <property type="evidence" value="ECO:0007669"/>
    <property type="project" value="UniProtKB-KW"/>
</dbReference>
<evidence type="ECO:0000256" key="5">
    <source>
        <dbReference type="SAM" id="Phobius"/>
    </source>
</evidence>
<gene>
    <name evidence="8" type="primary">yheI</name>
    <name evidence="8" type="ORF">COCCU_06875</name>
</gene>
<evidence type="ECO:0000313" key="9">
    <source>
        <dbReference type="Proteomes" id="UP000424462"/>
    </source>
</evidence>
<name>A0A6B8WBC3_9CORY</name>